<dbReference type="InterPro" id="IPR004379">
    <property type="entry name" value="UDP-GALP_mutase"/>
</dbReference>
<dbReference type="SUPFAM" id="SSF54373">
    <property type="entry name" value="FAD-linked reductases, C-terminal domain"/>
    <property type="match status" value="1"/>
</dbReference>
<dbReference type="EMBL" id="CP072829">
    <property type="protein sequence ID" value="QTU83674.1"/>
    <property type="molecule type" value="Genomic_DNA"/>
</dbReference>
<gene>
    <name evidence="8" type="primary">glf</name>
    <name evidence="7" type="ORF">GMI68_03325</name>
    <name evidence="8" type="ORF">J7S26_04545</name>
</gene>
<dbReference type="NCBIfam" id="TIGR00031">
    <property type="entry name" value="UDP-GALP_mutase"/>
    <property type="match status" value="1"/>
</dbReference>
<accession>A0A9E6MPR1</accession>
<dbReference type="PANTHER" id="PTHR21197">
    <property type="entry name" value="UDP-GALACTOPYRANOSE MUTASE"/>
    <property type="match status" value="1"/>
</dbReference>
<feature type="domain" description="UDP-galactopyranose mutase C-terminal" evidence="6">
    <location>
        <begin position="193"/>
        <end position="412"/>
    </location>
</feature>
<dbReference type="GO" id="GO:0005829">
    <property type="term" value="C:cytosol"/>
    <property type="evidence" value="ECO:0007669"/>
    <property type="project" value="TreeGrafter"/>
</dbReference>
<comment type="similarity">
    <text evidence="2">Belongs to the UDP-galactopyranose/dTDP-fucopyranose mutase family.</text>
</comment>
<keyword evidence="5 8" id="KW-0413">Isomerase</keyword>
<evidence type="ECO:0000259" key="6">
    <source>
        <dbReference type="Pfam" id="PF03275"/>
    </source>
</evidence>
<evidence type="ECO:0000256" key="2">
    <source>
        <dbReference type="ARBA" id="ARBA00009321"/>
    </source>
</evidence>
<dbReference type="Proteomes" id="UP000636394">
    <property type="component" value="Unassembled WGS sequence"/>
</dbReference>
<proteinExistence type="inferred from homology"/>
<reference evidence="8" key="2">
    <citation type="submission" date="2021-04" db="EMBL/GenBank/DDBJ databases">
        <title>Novel species in family Eggerthellaceae.</title>
        <authorList>
            <person name="Zhang G."/>
        </authorList>
    </citation>
    <scope>NUCLEOTIDE SEQUENCE</scope>
    <source>
        <strain evidence="8">Zg-886</strain>
    </source>
</reference>
<dbReference type="AlphaFoldDB" id="A0A9E6MPR1"/>
<dbReference type="Proteomes" id="UP000671910">
    <property type="component" value="Chromosome"/>
</dbReference>
<organism evidence="8 10">
    <name type="scientific">Xiamenia xianingshaonis</name>
    <dbReference type="NCBI Taxonomy" id="2682776"/>
    <lineage>
        <taxon>Bacteria</taxon>
        <taxon>Bacillati</taxon>
        <taxon>Actinomycetota</taxon>
        <taxon>Coriobacteriia</taxon>
        <taxon>Eggerthellales</taxon>
        <taxon>Eggerthellaceae</taxon>
        <taxon>Xiamenia</taxon>
    </lineage>
</organism>
<comment type="cofactor">
    <cofactor evidence="1">
        <name>FAD</name>
        <dbReference type="ChEBI" id="CHEBI:57692"/>
    </cofactor>
</comment>
<dbReference type="Pfam" id="PF13450">
    <property type="entry name" value="NAD_binding_8"/>
    <property type="match status" value="1"/>
</dbReference>
<protein>
    <submittedName>
        <fullName evidence="8">UDP-galactopyranose mutase</fullName>
        <ecNumber evidence="8">5.4.99.9</ecNumber>
    </submittedName>
</protein>
<evidence type="ECO:0000313" key="10">
    <source>
        <dbReference type="Proteomes" id="UP000671910"/>
    </source>
</evidence>
<keyword evidence="3" id="KW-0285">Flavoprotein</keyword>
<evidence type="ECO:0000256" key="4">
    <source>
        <dbReference type="ARBA" id="ARBA00022827"/>
    </source>
</evidence>
<evidence type="ECO:0000256" key="5">
    <source>
        <dbReference type="ARBA" id="ARBA00023235"/>
    </source>
</evidence>
<dbReference type="EC" id="5.4.99.9" evidence="8"/>
<keyword evidence="4" id="KW-0274">FAD</keyword>
<evidence type="ECO:0000256" key="1">
    <source>
        <dbReference type="ARBA" id="ARBA00001974"/>
    </source>
</evidence>
<dbReference type="GO" id="GO:0050660">
    <property type="term" value="F:flavin adenine dinucleotide binding"/>
    <property type="evidence" value="ECO:0007669"/>
    <property type="project" value="TreeGrafter"/>
</dbReference>
<dbReference type="SUPFAM" id="SSF51971">
    <property type="entry name" value="Nucleotide-binding domain"/>
    <property type="match status" value="1"/>
</dbReference>
<dbReference type="GO" id="GO:0008767">
    <property type="term" value="F:UDP-galactopyranose mutase activity"/>
    <property type="evidence" value="ECO:0007669"/>
    <property type="project" value="UniProtKB-EC"/>
</dbReference>
<reference evidence="7 9" key="1">
    <citation type="submission" date="2019-11" db="EMBL/GenBank/DDBJ databases">
        <title>Eggerthellaceae novel genus isolated from the rectal contents of marmort.</title>
        <authorList>
            <person name="Zhang G."/>
        </authorList>
    </citation>
    <scope>NUCLEOTIDE SEQUENCE [LARGE SCALE GENOMIC DNA]</scope>
    <source>
        <strain evidence="7">Zg-886</strain>
        <strain evidence="9">zg-886</strain>
    </source>
</reference>
<dbReference type="PANTHER" id="PTHR21197:SF0">
    <property type="entry name" value="UDP-GALACTOPYRANOSE MUTASE"/>
    <property type="match status" value="1"/>
</dbReference>
<keyword evidence="9" id="KW-1185">Reference proteome</keyword>
<evidence type="ECO:0000313" key="7">
    <source>
        <dbReference type="EMBL" id="NHM13813.1"/>
    </source>
</evidence>
<evidence type="ECO:0000313" key="8">
    <source>
        <dbReference type="EMBL" id="QTU83674.1"/>
    </source>
</evidence>
<dbReference type="KEGG" id="ebz:J7S26_04545"/>
<dbReference type="Gene3D" id="3.40.50.720">
    <property type="entry name" value="NAD(P)-binding Rossmann-like Domain"/>
    <property type="match status" value="3"/>
</dbReference>
<dbReference type="Pfam" id="PF03275">
    <property type="entry name" value="GLF"/>
    <property type="match status" value="1"/>
</dbReference>
<evidence type="ECO:0000313" key="9">
    <source>
        <dbReference type="Proteomes" id="UP000636394"/>
    </source>
</evidence>
<name>A0A9E6MPR1_9ACTN</name>
<dbReference type="InterPro" id="IPR015899">
    <property type="entry name" value="UDP-GalPyranose_mutase_C"/>
</dbReference>
<evidence type="ECO:0000256" key="3">
    <source>
        <dbReference type="ARBA" id="ARBA00022630"/>
    </source>
</evidence>
<dbReference type="EMBL" id="WPCR01000003">
    <property type="protein sequence ID" value="NHM13813.1"/>
    <property type="molecule type" value="Genomic_DNA"/>
</dbReference>
<sequence>MASVGACAAARARAKTPSLSPQRKKQTVAVTYEDYSAIDPAGFDAVVVGAGFAGSVAARELAERGGKRVLLIEKKSHIGGNMYDELDEAGILVHRYGPHIFHTNDERAFKYVCRFTEWRDYQHEVRADWHGTYLPVPFNKNSMEIAFGPDEAARLTDKLVSVFGDERKVTITELRAQDDPDLAKVADFVYNNVFLYYTQKQWGLTPEEVDPSVVARVPVFLSRDNRYFQDAFQGLPKHGYTPLFENMLDHENIVVCLNTQAESVFDLRFESDAEDAPLSAIALAGKPFEGDIVFTGPLDELFLARFGRLPYRTLDFVYETYDVPEKLPVGTVNFTVSEDYTRITEFKHLTGQVAPNTTIMKEYSRAYADPETQIPYYAILSDENFALYRRYKDLTRNMANFHTLGRLAEYRYYNMDAIVHLALDLADKLIG</sequence>